<dbReference type="AlphaFoldDB" id="A0A2R3NWQ8"/>
<keyword evidence="2" id="KW-0614">Plasmid</keyword>
<name>A0A2R3NWQ8_ECOLX</name>
<proteinExistence type="predicted"/>
<geneLocation type="plasmid" evidence="2">
    <name>pMG2</name>
</geneLocation>
<evidence type="ECO:0000256" key="1">
    <source>
        <dbReference type="SAM" id="MobiDB-lite"/>
    </source>
</evidence>
<accession>A0A2R3NWQ8</accession>
<sequence>MCYDSLRVMRPTRPLYFMLNLAGSGHDFRGVCFSVAYTTPNGKSCRTFPKTRSIYHNSRCTPPLKRPQSLSGAKNAKRQENTRPNQKNASESFSGRCITMHESDVRSVSCVLNTERLKTTSFLPWCVAL</sequence>
<organism evidence="2">
    <name type="scientific">Escherichia coli</name>
    <dbReference type="NCBI Taxonomy" id="562"/>
    <lineage>
        <taxon>Bacteria</taxon>
        <taxon>Pseudomonadati</taxon>
        <taxon>Pseudomonadota</taxon>
        <taxon>Gammaproteobacteria</taxon>
        <taxon>Enterobacterales</taxon>
        <taxon>Enterobacteriaceae</taxon>
        <taxon>Escherichia</taxon>
    </lineage>
</organism>
<protein>
    <submittedName>
        <fullName evidence="2">Uncharacterized protein</fullName>
    </submittedName>
</protein>
<feature type="compositionally biased region" description="Polar residues" evidence="1">
    <location>
        <begin position="82"/>
        <end position="93"/>
    </location>
</feature>
<reference evidence="2" key="2">
    <citation type="journal article" date="2018" name="Int. J. Antimicrob. Agents">
        <title>Emergence of NDM-5-producing Escherichia coli Sequence Type 167 clone in Italy.</title>
        <authorList>
            <person name="Giufre M."/>
            <person name="Errico G."/>
            <person name="Accogli M."/>
            <person name="Monaco M."/>
            <person name="Villa L."/>
            <person name="Distasi M.A."/>
            <person name="Gaudio T.D."/>
            <person name="Pantosti A."/>
            <person name="Carattoli A."/>
            <person name="Cerquetti M."/>
        </authorList>
    </citation>
    <scope>NUCLEOTIDE SEQUENCE</scope>
    <source>
        <strain evidence="2">Ec001</strain>
        <plasmid evidence="2">pMG2</plasmid>
    </source>
</reference>
<reference evidence="2" key="1">
    <citation type="submission" date="2017-12" db="EMBL/GenBank/DDBJ databases">
        <authorList>
            <person name="Giufre' M."/>
            <person name="Carattoli A."/>
        </authorList>
    </citation>
    <scope>NUCLEOTIDE SEQUENCE</scope>
    <source>
        <strain evidence="2">Ec001</strain>
        <plasmid evidence="2">pMG2</plasmid>
    </source>
</reference>
<dbReference type="EMBL" id="MG649065">
    <property type="protein sequence ID" value="AVN57815.1"/>
    <property type="molecule type" value="Genomic_DNA"/>
</dbReference>
<feature type="region of interest" description="Disordered" evidence="1">
    <location>
        <begin position="57"/>
        <end position="94"/>
    </location>
</feature>
<evidence type="ECO:0000313" key="2">
    <source>
        <dbReference type="EMBL" id="AVN57815.1"/>
    </source>
</evidence>